<dbReference type="AlphaFoldDB" id="A0A917KQZ3"/>
<evidence type="ECO:0000313" key="3">
    <source>
        <dbReference type="Proteomes" id="UP000657574"/>
    </source>
</evidence>
<organism evidence="2 3">
    <name type="scientific">Streptomyces brasiliensis</name>
    <dbReference type="NCBI Taxonomy" id="1954"/>
    <lineage>
        <taxon>Bacteria</taxon>
        <taxon>Bacillati</taxon>
        <taxon>Actinomycetota</taxon>
        <taxon>Actinomycetes</taxon>
        <taxon>Kitasatosporales</taxon>
        <taxon>Streptomycetaceae</taxon>
        <taxon>Streptomyces</taxon>
    </lineage>
</organism>
<feature type="region of interest" description="Disordered" evidence="1">
    <location>
        <begin position="105"/>
        <end position="133"/>
    </location>
</feature>
<name>A0A917KQZ3_9ACTN</name>
<proteinExistence type="predicted"/>
<evidence type="ECO:0000256" key="1">
    <source>
        <dbReference type="SAM" id="MobiDB-lite"/>
    </source>
</evidence>
<dbReference type="EMBL" id="BMQA01000009">
    <property type="protein sequence ID" value="GGJ20341.1"/>
    <property type="molecule type" value="Genomic_DNA"/>
</dbReference>
<evidence type="ECO:0000313" key="2">
    <source>
        <dbReference type="EMBL" id="GGJ20341.1"/>
    </source>
</evidence>
<keyword evidence="3" id="KW-1185">Reference proteome</keyword>
<comment type="caution">
    <text evidence="2">The sequence shown here is derived from an EMBL/GenBank/DDBJ whole genome shotgun (WGS) entry which is preliminary data.</text>
</comment>
<gene>
    <name evidence="2" type="ORF">GCM10010121_034080</name>
</gene>
<accession>A0A917KQZ3</accession>
<reference evidence="2" key="2">
    <citation type="submission" date="2020-09" db="EMBL/GenBank/DDBJ databases">
        <authorList>
            <person name="Sun Q."/>
            <person name="Ohkuma M."/>
        </authorList>
    </citation>
    <scope>NUCLEOTIDE SEQUENCE</scope>
    <source>
        <strain evidence="2">JCM 3086</strain>
    </source>
</reference>
<protein>
    <submittedName>
        <fullName evidence="2">Uncharacterized protein</fullName>
    </submittedName>
</protein>
<dbReference type="Proteomes" id="UP000657574">
    <property type="component" value="Unassembled WGS sequence"/>
</dbReference>
<feature type="compositionally biased region" description="Pro residues" evidence="1">
    <location>
        <begin position="110"/>
        <end position="122"/>
    </location>
</feature>
<feature type="compositionally biased region" description="Low complexity" evidence="1">
    <location>
        <begin position="123"/>
        <end position="133"/>
    </location>
</feature>
<sequence length="133" mass="14306">MAVAALGYGITTRAGRDTKDDNSPAACGAAELRADKGIPVQYRRLIVDSAHDCLRPEAGPALVAAMLKAESDFDANLADPAKDEYGIARWTPSILRWWIRADGEQAQETPRPPLPPRSPSRPWPATAASSNRA</sequence>
<reference evidence="2" key="1">
    <citation type="journal article" date="2014" name="Int. J. Syst. Evol. Microbiol.">
        <title>Complete genome sequence of Corynebacterium casei LMG S-19264T (=DSM 44701T), isolated from a smear-ripened cheese.</title>
        <authorList>
            <consortium name="US DOE Joint Genome Institute (JGI-PGF)"/>
            <person name="Walter F."/>
            <person name="Albersmeier A."/>
            <person name="Kalinowski J."/>
            <person name="Ruckert C."/>
        </authorList>
    </citation>
    <scope>NUCLEOTIDE SEQUENCE</scope>
    <source>
        <strain evidence="2">JCM 3086</strain>
    </source>
</reference>